<evidence type="ECO:0000256" key="5">
    <source>
        <dbReference type="ARBA" id="ARBA00022989"/>
    </source>
</evidence>
<sequence>MITKTHLEAYLRDKDGQRTCAPMASCKYMDAQFWRGLLVGRKFSGKENIKGVNLIHLIGRMCDAAEGMKSFFDAMHQMPRKIMLFGDACKSVTDPIAKASKHWKIAQLSYADIHPMYSKKNYPNLFRIVPSENEFNAPRIQLLKMFNWTLVGTLYQNNPRYSLAHNRLVADLEVSGVKVVAAQSFADDITYQLQQLKEKDVRIILGNFNETWARRIFCEAYREKLFGKKYQWLIVGTYSRQWWRKEDVNCSLREIEAALKGAILMDLLPLSTSQEITVSGRTAGEYKELYDVVSLGEYSRFHGYAYDGIWAIALALQNISSYFEEGSGIKTRRSDLLSTFRYRDDAWEKAFLSALEATSFIGVTGLVQFRDNGRKGSVLIKQFQAFNTVNAEVKVGEYDGVTATLSLLKGQNITWNGKSPPKDRTYTRFKHPSLANSWPCQVAGVLSVLELHWILIQNGMSIEFAKDDLITCS</sequence>
<dbReference type="PANTHER" id="PTHR10519">
    <property type="entry name" value="GABA-B RECEPTOR"/>
    <property type="match status" value="1"/>
</dbReference>
<evidence type="ECO:0000256" key="2">
    <source>
        <dbReference type="ARBA" id="ARBA00022475"/>
    </source>
</evidence>
<evidence type="ECO:0000256" key="9">
    <source>
        <dbReference type="ARBA" id="ARBA00023180"/>
    </source>
</evidence>
<dbReference type="GO" id="GO:0007214">
    <property type="term" value="P:gamma-aminobutyric acid signaling pathway"/>
    <property type="evidence" value="ECO:0007669"/>
    <property type="project" value="TreeGrafter"/>
</dbReference>
<comment type="caution">
    <text evidence="13">The sequence shown here is derived from an EMBL/GenBank/DDBJ whole genome shotgun (WGS) entry which is preliminary data.</text>
</comment>
<dbReference type="CDD" id="cd06366">
    <property type="entry name" value="PBP1_GABAb_receptor"/>
    <property type="match status" value="1"/>
</dbReference>
<evidence type="ECO:0000256" key="11">
    <source>
        <dbReference type="ARBA" id="ARBA00073785"/>
    </source>
</evidence>
<evidence type="ECO:0000256" key="6">
    <source>
        <dbReference type="ARBA" id="ARBA00023040"/>
    </source>
</evidence>
<keyword evidence="9" id="KW-0325">Glycoprotein</keyword>
<feature type="domain" description="Receptor ligand binding region" evidence="12">
    <location>
        <begin position="58"/>
        <end position="374"/>
    </location>
</feature>
<dbReference type="InterPro" id="IPR002455">
    <property type="entry name" value="GPCR3_GABA-B"/>
</dbReference>
<dbReference type="Proteomes" id="UP000708208">
    <property type="component" value="Unassembled WGS sequence"/>
</dbReference>
<evidence type="ECO:0000256" key="1">
    <source>
        <dbReference type="ARBA" id="ARBA00004651"/>
    </source>
</evidence>
<protein>
    <recommendedName>
        <fullName evidence="11">Gamma-aminobutyric acid type B receptor subunit 2</fullName>
    </recommendedName>
</protein>
<dbReference type="AlphaFoldDB" id="A0A8J2PGK5"/>
<organism evidence="13 14">
    <name type="scientific">Allacma fusca</name>
    <dbReference type="NCBI Taxonomy" id="39272"/>
    <lineage>
        <taxon>Eukaryota</taxon>
        <taxon>Metazoa</taxon>
        <taxon>Ecdysozoa</taxon>
        <taxon>Arthropoda</taxon>
        <taxon>Hexapoda</taxon>
        <taxon>Collembola</taxon>
        <taxon>Symphypleona</taxon>
        <taxon>Sminthuridae</taxon>
        <taxon>Allacma</taxon>
    </lineage>
</organism>
<comment type="subcellular location">
    <subcellularLocation>
        <location evidence="1">Cell membrane</location>
        <topology evidence="1">Multi-pass membrane protein</topology>
    </subcellularLocation>
</comment>
<keyword evidence="7" id="KW-0472">Membrane</keyword>
<evidence type="ECO:0000256" key="4">
    <source>
        <dbReference type="ARBA" id="ARBA00022729"/>
    </source>
</evidence>
<keyword evidence="3" id="KW-0812">Transmembrane</keyword>
<evidence type="ECO:0000313" key="13">
    <source>
        <dbReference type="EMBL" id="CAG7785369.1"/>
    </source>
</evidence>
<dbReference type="OrthoDB" id="2150267at2759"/>
<dbReference type="Pfam" id="PF01094">
    <property type="entry name" value="ANF_receptor"/>
    <property type="match status" value="1"/>
</dbReference>
<proteinExistence type="predicted"/>
<dbReference type="EMBL" id="CAJVCH010295096">
    <property type="protein sequence ID" value="CAG7785369.1"/>
    <property type="molecule type" value="Genomic_DNA"/>
</dbReference>
<dbReference type="PANTHER" id="PTHR10519:SF74">
    <property type="entry name" value="GAMMA-AMINOBUTYRIC ACID TYPE B RECEPTOR SUBUNIT 2"/>
    <property type="match status" value="1"/>
</dbReference>
<evidence type="ECO:0000259" key="12">
    <source>
        <dbReference type="Pfam" id="PF01094"/>
    </source>
</evidence>
<dbReference type="GO" id="GO:0038039">
    <property type="term" value="C:G protein-coupled receptor heterodimeric complex"/>
    <property type="evidence" value="ECO:0007669"/>
    <property type="project" value="TreeGrafter"/>
</dbReference>
<keyword evidence="10" id="KW-0807">Transducer</keyword>
<name>A0A8J2PGK5_9HEXA</name>
<keyword evidence="6" id="KW-0297">G-protein coupled receptor</keyword>
<accession>A0A8J2PGK5</accession>
<keyword evidence="8" id="KW-0675">Receptor</keyword>
<gene>
    <name evidence="13" type="ORF">AFUS01_LOCUS23998</name>
</gene>
<dbReference type="FunFam" id="3.40.50.2300:FF:000063">
    <property type="entry name" value="Gamma-aminobutyric acid type B receptor subunit"/>
    <property type="match status" value="1"/>
</dbReference>
<evidence type="ECO:0000256" key="10">
    <source>
        <dbReference type="ARBA" id="ARBA00023224"/>
    </source>
</evidence>
<evidence type="ECO:0000256" key="7">
    <source>
        <dbReference type="ARBA" id="ARBA00023136"/>
    </source>
</evidence>
<evidence type="ECO:0000256" key="8">
    <source>
        <dbReference type="ARBA" id="ARBA00023170"/>
    </source>
</evidence>
<dbReference type="InterPro" id="IPR001828">
    <property type="entry name" value="ANF_lig-bd_rcpt"/>
</dbReference>
<keyword evidence="2" id="KW-1003">Cell membrane</keyword>
<dbReference type="GO" id="GO:0004965">
    <property type="term" value="F:G protein-coupled GABA receptor activity"/>
    <property type="evidence" value="ECO:0007669"/>
    <property type="project" value="InterPro"/>
</dbReference>
<reference evidence="13" key="1">
    <citation type="submission" date="2021-06" db="EMBL/GenBank/DDBJ databases">
        <authorList>
            <person name="Hodson N. C."/>
            <person name="Mongue J. A."/>
            <person name="Jaron S. K."/>
        </authorList>
    </citation>
    <scope>NUCLEOTIDE SEQUENCE</scope>
</reference>
<evidence type="ECO:0000313" key="14">
    <source>
        <dbReference type="Proteomes" id="UP000708208"/>
    </source>
</evidence>
<keyword evidence="4" id="KW-0732">Signal</keyword>
<evidence type="ECO:0000256" key="3">
    <source>
        <dbReference type="ARBA" id="ARBA00022692"/>
    </source>
</evidence>
<keyword evidence="14" id="KW-1185">Reference proteome</keyword>
<keyword evidence="5" id="KW-1133">Transmembrane helix</keyword>